<organism evidence="1 2">
    <name type="scientific">Pelagimonas phthalicica</name>
    <dbReference type="NCBI Taxonomy" id="1037362"/>
    <lineage>
        <taxon>Bacteria</taxon>
        <taxon>Pseudomonadati</taxon>
        <taxon>Pseudomonadota</taxon>
        <taxon>Alphaproteobacteria</taxon>
        <taxon>Rhodobacterales</taxon>
        <taxon>Roseobacteraceae</taxon>
        <taxon>Pelagimonas</taxon>
    </lineage>
</organism>
<keyword evidence="2" id="KW-1185">Reference proteome</keyword>
<gene>
    <name evidence="1" type="ORF">TRP8649_00556</name>
</gene>
<name>A0A238J8H4_9RHOB</name>
<dbReference type="Proteomes" id="UP000225972">
    <property type="component" value="Unassembled WGS sequence"/>
</dbReference>
<accession>A0A238J8H4</accession>
<evidence type="ECO:0000313" key="1">
    <source>
        <dbReference type="EMBL" id="SMX26477.1"/>
    </source>
</evidence>
<dbReference type="EMBL" id="FXXP01000001">
    <property type="protein sequence ID" value="SMX26477.1"/>
    <property type="molecule type" value="Genomic_DNA"/>
</dbReference>
<protein>
    <submittedName>
        <fullName evidence="1">Uncharacterized protein</fullName>
    </submittedName>
</protein>
<dbReference type="AlphaFoldDB" id="A0A238J8H4"/>
<reference evidence="2" key="1">
    <citation type="submission" date="2017-05" db="EMBL/GenBank/DDBJ databases">
        <authorList>
            <person name="Rodrigo-Torres L."/>
            <person name="Arahal R. D."/>
            <person name="Lucena T."/>
        </authorList>
    </citation>
    <scope>NUCLEOTIDE SEQUENCE [LARGE SCALE GENOMIC DNA]</scope>
    <source>
        <strain evidence="2">CECT 8649</strain>
    </source>
</reference>
<dbReference type="RefSeq" id="WP_133840718.1">
    <property type="nucleotide sequence ID" value="NZ_FXXP01000001.1"/>
</dbReference>
<proteinExistence type="predicted"/>
<evidence type="ECO:0000313" key="2">
    <source>
        <dbReference type="Proteomes" id="UP000225972"/>
    </source>
</evidence>
<sequence length="388" mass="43345">MPSKPMTPYDYFADQIPSSQRRAIRQFWTHFVSKADELDACFKGQGAPGRVSEIMEPIQTIHPDLMWEFGPGEAGHELAITSEWDAAQNVLARAVQHLAPTLPGWSFLDARPQAADISLIPDHYAARFGEQLSLSEIQCEVTRTGRIGLTVTGYGDKNQLVGQAEALTAMMFGEWAERFYLGWIEAETQKKPIFGFGKKPALDLQDFHSAWHSTMHEARDQAPGKPAFKIDQDHDRISSLDLEALPDDHPRADLETITTFDRRFSETVLDAGPFSSPALSRFGEWFCTLRLDGEDEPHEDWQAACMDLAIDMHDSLSEAEAGGRVMSGFGARYCYFDFALGDIASGIEILNRHLVQAGMMNIARLRFLDAGLEKLDVPLNPLSTQRPN</sequence>
<dbReference type="OrthoDB" id="7864123at2"/>